<evidence type="ECO:0000313" key="2">
    <source>
        <dbReference type="EMBL" id="AAG45825.1"/>
    </source>
</evidence>
<name>Q9DGX6_MEHV1</name>
<dbReference type="EMBL" id="AF291866">
    <property type="protein sequence ID" value="AAG45825.1"/>
    <property type="molecule type" value="Genomic_DNA"/>
</dbReference>
<evidence type="ECO:0000313" key="1">
    <source>
        <dbReference type="EMBL" id="AAG45802.1"/>
    </source>
</evidence>
<gene>
    <name evidence="2" type="primary">HVT004</name>
    <name evidence="1" type="synonym">HVT072</name>
</gene>
<protein>
    <submittedName>
        <fullName evidence="2">Uncharacterized protein HVT004</fullName>
    </submittedName>
    <submittedName>
        <fullName evidence="1">Uncharacterized protein HVT072</fullName>
    </submittedName>
</protein>
<accession>Q9DGX6</accession>
<organismHost>
    <name type="scientific">Gallus gallus</name>
    <name type="common">Chicken</name>
    <dbReference type="NCBI Taxonomy" id="9031"/>
</organismHost>
<dbReference type="EMBL" id="AF291866">
    <property type="protein sequence ID" value="AAG45802.1"/>
    <property type="molecule type" value="Genomic_DNA"/>
</dbReference>
<proteinExistence type="predicted"/>
<reference evidence="2 3" key="1">
    <citation type="journal article" date="2001" name="J. Virol.">
        <title>The genome of turkey herpesvirus.</title>
        <authorList>
            <person name="Afonso C.L."/>
            <person name="Tulman E.R."/>
            <person name="Lu Z."/>
            <person name="Zsak L."/>
            <person name="Rock D.L."/>
            <person name="Kutish G.F."/>
        </authorList>
    </citation>
    <scope>NUCLEOTIDE SEQUENCE [LARGE SCALE GENOMIC DNA]</scope>
    <source>
        <strain evidence="2">FC126</strain>
    </source>
</reference>
<dbReference type="Proteomes" id="UP000175168">
    <property type="component" value="Segment"/>
</dbReference>
<organism evidence="2 3">
    <name type="scientific">Meleagrid herpesvirus 1</name>
    <name type="common">MeHV-1</name>
    <name type="synonym">Turkey herpesvirus</name>
    <dbReference type="NCBI Taxonomy" id="37108"/>
    <lineage>
        <taxon>Viruses</taxon>
        <taxon>Duplodnaviria</taxon>
        <taxon>Heunggongvirae</taxon>
        <taxon>Peploviricota</taxon>
        <taxon>Herviviricetes</taxon>
        <taxon>Herpesvirales</taxon>
        <taxon>Orthoherpesviridae</taxon>
        <taxon>Alphaherpesvirinae</taxon>
        <taxon>Mardivirus</taxon>
        <taxon>Mardivirus meleagridalpha1</taxon>
    </lineage>
</organism>
<sequence>MRPGPEYAPQLNYGRSTVYFPGPNSAGEMIARSSVVAAREMGIVGDAIRAAKNKFHCANRRRYNLHCEN</sequence>
<organismHost>
    <name type="scientific">Meleagris gallopavo</name>
    <name type="common">Wild turkey</name>
    <dbReference type="NCBI Taxonomy" id="9103"/>
</organismHost>
<evidence type="ECO:0000313" key="3">
    <source>
        <dbReference type="Proteomes" id="UP000175168"/>
    </source>
</evidence>
<keyword evidence="3" id="KW-1185">Reference proteome</keyword>